<accession>A0AAN7RBQ7</accession>
<feature type="region of interest" description="Disordered" evidence="1">
    <location>
        <begin position="91"/>
        <end position="116"/>
    </location>
</feature>
<dbReference type="AlphaFoldDB" id="A0AAN7RBQ7"/>
<dbReference type="PANTHER" id="PTHR34657">
    <property type="entry name" value="EMBRYO SAC DEVELOPMENT ARREST 6"/>
    <property type="match status" value="1"/>
</dbReference>
<reference evidence="2 3" key="1">
    <citation type="journal article" date="2023" name="Hortic Res">
        <title>Pangenome of water caltrop reveals structural variations and asymmetric subgenome divergence after allopolyploidization.</title>
        <authorList>
            <person name="Zhang X."/>
            <person name="Chen Y."/>
            <person name="Wang L."/>
            <person name="Yuan Y."/>
            <person name="Fang M."/>
            <person name="Shi L."/>
            <person name="Lu R."/>
            <person name="Comes H.P."/>
            <person name="Ma Y."/>
            <person name="Chen Y."/>
            <person name="Huang G."/>
            <person name="Zhou Y."/>
            <person name="Zheng Z."/>
            <person name="Qiu Y."/>
        </authorList>
    </citation>
    <scope>NUCLEOTIDE SEQUENCE [LARGE SCALE GENOMIC DNA]</scope>
    <source>
        <strain evidence="2">F231</strain>
    </source>
</reference>
<dbReference type="PANTHER" id="PTHR34657:SF4">
    <property type="entry name" value="EMBRYO SAC DEVELOPMENT ARREST 6"/>
    <property type="match status" value="1"/>
</dbReference>
<protein>
    <submittedName>
        <fullName evidence="2">Uncharacterized protein</fullName>
    </submittedName>
</protein>
<keyword evidence="3" id="KW-1185">Reference proteome</keyword>
<name>A0AAN7RBQ7_TRANT</name>
<proteinExistence type="predicted"/>
<sequence>MIPQFVCHTGNSSDQEMNHHSQRILAPGTLRKRKEREPMLSGAEVDAARKPAGPTAPAEASSHPEFDNRILASYMAYEFLTRGTLLGQKLNNGRTEADRVSPPGPSSETHTNEIKESRSYTELACILKMEGVHIPMIINPTELAGWIQM</sequence>
<organism evidence="2 3">
    <name type="scientific">Trapa natans</name>
    <name type="common">Water chestnut</name>
    <dbReference type="NCBI Taxonomy" id="22666"/>
    <lineage>
        <taxon>Eukaryota</taxon>
        <taxon>Viridiplantae</taxon>
        <taxon>Streptophyta</taxon>
        <taxon>Embryophyta</taxon>
        <taxon>Tracheophyta</taxon>
        <taxon>Spermatophyta</taxon>
        <taxon>Magnoliopsida</taxon>
        <taxon>eudicotyledons</taxon>
        <taxon>Gunneridae</taxon>
        <taxon>Pentapetalae</taxon>
        <taxon>rosids</taxon>
        <taxon>malvids</taxon>
        <taxon>Myrtales</taxon>
        <taxon>Lythraceae</taxon>
        <taxon>Trapa</taxon>
    </lineage>
</organism>
<evidence type="ECO:0000313" key="2">
    <source>
        <dbReference type="EMBL" id="KAK4794611.1"/>
    </source>
</evidence>
<dbReference type="EMBL" id="JAXQNO010000007">
    <property type="protein sequence ID" value="KAK4794611.1"/>
    <property type="molecule type" value="Genomic_DNA"/>
</dbReference>
<comment type="caution">
    <text evidence="2">The sequence shown here is derived from an EMBL/GenBank/DDBJ whole genome shotgun (WGS) entry which is preliminary data.</text>
</comment>
<gene>
    <name evidence="2" type="ORF">SAY86_012605</name>
</gene>
<evidence type="ECO:0000313" key="3">
    <source>
        <dbReference type="Proteomes" id="UP001346149"/>
    </source>
</evidence>
<evidence type="ECO:0000256" key="1">
    <source>
        <dbReference type="SAM" id="MobiDB-lite"/>
    </source>
</evidence>
<dbReference type="Proteomes" id="UP001346149">
    <property type="component" value="Unassembled WGS sequence"/>
</dbReference>
<feature type="region of interest" description="Disordered" evidence="1">
    <location>
        <begin position="1"/>
        <end position="64"/>
    </location>
</feature>